<evidence type="ECO:0000256" key="1">
    <source>
        <dbReference type="ARBA" id="ARBA00004651"/>
    </source>
</evidence>
<organism evidence="11 12">
    <name type="scientific">Ceratosolen solmsi marchali</name>
    <dbReference type="NCBI Taxonomy" id="326594"/>
    <lineage>
        <taxon>Eukaryota</taxon>
        <taxon>Metazoa</taxon>
        <taxon>Ecdysozoa</taxon>
        <taxon>Arthropoda</taxon>
        <taxon>Hexapoda</taxon>
        <taxon>Insecta</taxon>
        <taxon>Pterygota</taxon>
        <taxon>Neoptera</taxon>
        <taxon>Endopterygota</taxon>
        <taxon>Hymenoptera</taxon>
        <taxon>Apocrita</taxon>
        <taxon>Proctotrupomorpha</taxon>
        <taxon>Chalcidoidea</taxon>
        <taxon>Agaonidae</taxon>
        <taxon>Agaoninae</taxon>
        <taxon>Ceratosolen</taxon>
    </lineage>
</organism>
<dbReference type="GO" id="GO:0007165">
    <property type="term" value="P:signal transduction"/>
    <property type="evidence" value="ECO:0007669"/>
    <property type="project" value="UniProtKB-KW"/>
</dbReference>
<feature type="transmembrane region" description="Helical" evidence="10">
    <location>
        <begin position="51"/>
        <end position="75"/>
    </location>
</feature>
<evidence type="ECO:0000256" key="10">
    <source>
        <dbReference type="RuleBase" id="RU351113"/>
    </source>
</evidence>
<evidence type="ECO:0000256" key="8">
    <source>
        <dbReference type="ARBA" id="ARBA00023170"/>
    </source>
</evidence>
<dbReference type="GO" id="GO:0005886">
    <property type="term" value="C:plasma membrane"/>
    <property type="evidence" value="ECO:0007669"/>
    <property type="project" value="UniProtKB-SubCell"/>
</dbReference>
<evidence type="ECO:0000256" key="5">
    <source>
        <dbReference type="ARBA" id="ARBA00022725"/>
    </source>
</evidence>
<keyword evidence="2" id="KW-1003">Cell membrane</keyword>
<comment type="similarity">
    <text evidence="10">Belongs to the insect chemoreceptor superfamily. Heteromeric odorant receptor channel (TC 1.A.69) family.</text>
</comment>
<evidence type="ECO:0000256" key="3">
    <source>
        <dbReference type="ARBA" id="ARBA00022606"/>
    </source>
</evidence>
<dbReference type="Proteomes" id="UP000695007">
    <property type="component" value="Unplaced"/>
</dbReference>
<dbReference type="KEGG" id="csol:105366628"/>
<feature type="transmembrane region" description="Helical" evidence="10">
    <location>
        <begin position="148"/>
        <end position="174"/>
    </location>
</feature>
<name>A0AAJ6YSI3_9HYME</name>
<dbReference type="AlphaFoldDB" id="A0AAJ6YSI3"/>
<accession>A0AAJ6YSI3</accession>
<proteinExistence type="inferred from homology"/>
<dbReference type="PANTHER" id="PTHR21137:SF35">
    <property type="entry name" value="ODORANT RECEPTOR 19A-RELATED"/>
    <property type="match status" value="1"/>
</dbReference>
<keyword evidence="7 10" id="KW-0472">Membrane</keyword>
<gene>
    <name evidence="12" type="primary">LOC105366628</name>
</gene>
<evidence type="ECO:0000313" key="12">
    <source>
        <dbReference type="RefSeq" id="XP_011503433.1"/>
    </source>
</evidence>
<comment type="subcellular location">
    <subcellularLocation>
        <location evidence="1 10">Cell membrane</location>
        <topology evidence="1 10">Multi-pass membrane protein</topology>
    </subcellularLocation>
</comment>
<keyword evidence="6 10" id="KW-1133">Transmembrane helix</keyword>
<keyword evidence="8 10" id="KW-0675">Receptor</keyword>
<dbReference type="RefSeq" id="XP_011503433.1">
    <property type="nucleotide sequence ID" value="XM_011505131.1"/>
</dbReference>
<dbReference type="GO" id="GO:0004984">
    <property type="term" value="F:olfactory receptor activity"/>
    <property type="evidence" value="ECO:0007669"/>
    <property type="project" value="InterPro"/>
</dbReference>
<keyword evidence="3 10" id="KW-0716">Sensory transduction</keyword>
<keyword evidence="9 10" id="KW-0807">Transducer</keyword>
<evidence type="ECO:0000256" key="4">
    <source>
        <dbReference type="ARBA" id="ARBA00022692"/>
    </source>
</evidence>
<dbReference type="GO" id="GO:0005549">
    <property type="term" value="F:odorant binding"/>
    <property type="evidence" value="ECO:0007669"/>
    <property type="project" value="InterPro"/>
</dbReference>
<feature type="transmembrane region" description="Helical" evidence="10">
    <location>
        <begin position="279"/>
        <end position="303"/>
    </location>
</feature>
<evidence type="ECO:0000256" key="9">
    <source>
        <dbReference type="ARBA" id="ARBA00023224"/>
    </source>
</evidence>
<dbReference type="Pfam" id="PF02949">
    <property type="entry name" value="7tm_6"/>
    <property type="match status" value="1"/>
</dbReference>
<evidence type="ECO:0000256" key="2">
    <source>
        <dbReference type="ARBA" id="ARBA00022475"/>
    </source>
</evidence>
<feature type="transmembrane region" description="Helical" evidence="10">
    <location>
        <begin position="205"/>
        <end position="229"/>
    </location>
</feature>
<dbReference type="GeneID" id="105366628"/>
<sequence length="412" mass="47774">MYKTRVNIGSIELDNLRNIKDFRYNLQITRWLLQLLGIWPIKSLFYENIQCLLFIIICIFLFMFLLIPSCLQAYFEKDAMVKLQNFKPYHERVMMIGPIIFFTMNTLNYGIILVKKHDIHACIIQIAIDWHKIKRIENKRIMLKNAKVARFFITLCIYFTFGGGMIYISVLPIVKNIIDSSSKNNLAFPSYFFFFNPQVRPMYDIVLGLQILSTFLMFAVVTSIFSIIINSIMHASSQCTIITAALKKFGTSGEEKPIKIIVKHHLRVLKFITKLENTLNYACFIELLGCTFNLIMLGYYLIIHFQNKNIWGIISITLLLISHGFNLLIFCFAGEHLTQKCENIGKVAYSINWYELCNSDKQNITFIMVISGRSIVLTAGKMTILSIYTFCNVMKAFVTYLNVLRTHIMNSS</sequence>
<evidence type="ECO:0000256" key="6">
    <source>
        <dbReference type="ARBA" id="ARBA00022989"/>
    </source>
</evidence>
<comment type="caution">
    <text evidence="10">Lacks conserved residue(s) required for the propagation of feature annotation.</text>
</comment>
<dbReference type="PANTHER" id="PTHR21137">
    <property type="entry name" value="ODORANT RECEPTOR"/>
    <property type="match status" value="1"/>
</dbReference>
<keyword evidence="5 10" id="KW-0552">Olfaction</keyword>
<protein>
    <recommendedName>
        <fullName evidence="10">Odorant receptor</fullName>
    </recommendedName>
</protein>
<evidence type="ECO:0000256" key="7">
    <source>
        <dbReference type="ARBA" id="ARBA00023136"/>
    </source>
</evidence>
<keyword evidence="11" id="KW-1185">Reference proteome</keyword>
<reference evidence="12" key="1">
    <citation type="submission" date="2025-08" db="UniProtKB">
        <authorList>
            <consortium name="RefSeq"/>
        </authorList>
    </citation>
    <scope>IDENTIFICATION</scope>
</reference>
<feature type="transmembrane region" description="Helical" evidence="10">
    <location>
        <begin position="95"/>
        <end position="114"/>
    </location>
</feature>
<feature type="transmembrane region" description="Helical" evidence="10">
    <location>
        <begin position="309"/>
        <end position="333"/>
    </location>
</feature>
<keyword evidence="4 10" id="KW-0812">Transmembrane</keyword>
<evidence type="ECO:0000313" key="11">
    <source>
        <dbReference type="Proteomes" id="UP000695007"/>
    </source>
</evidence>
<dbReference type="InterPro" id="IPR004117">
    <property type="entry name" value="7tm6_olfct_rcpt"/>
</dbReference>